<accession>A0A0F2LWA6</accession>
<reference evidence="1 2" key="1">
    <citation type="journal article" date="2014" name="BMC Genomics">
        <title>Comparative genomics of the major fungal agents of human and animal Sporotrichosis: Sporothrix schenckii and Sporothrix brasiliensis.</title>
        <authorList>
            <person name="Teixeira M.M."/>
            <person name="de Almeida L.G."/>
            <person name="Kubitschek-Barreira P."/>
            <person name="Alves F.L."/>
            <person name="Kioshima E.S."/>
            <person name="Abadio A.K."/>
            <person name="Fernandes L."/>
            <person name="Derengowski L.S."/>
            <person name="Ferreira K.S."/>
            <person name="Souza R.C."/>
            <person name="Ruiz J.C."/>
            <person name="de Andrade N.C."/>
            <person name="Paes H.C."/>
            <person name="Nicola A.M."/>
            <person name="Albuquerque P."/>
            <person name="Gerber A.L."/>
            <person name="Martins V.P."/>
            <person name="Peconick L.D."/>
            <person name="Neto A.V."/>
            <person name="Chaucanez C.B."/>
            <person name="Silva P.A."/>
            <person name="Cunha O.L."/>
            <person name="de Oliveira F.F."/>
            <person name="dos Santos T.C."/>
            <person name="Barros A.L."/>
            <person name="Soares M.A."/>
            <person name="de Oliveira L.M."/>
            <person name="Marini M.M."/>
            <person name="Villalobos-Duno H."/>
            <person name="Cunha M.M."/>
            <person name="de Hoog S."/>
            <person name="da Silveira J.F."/>
            <person name="Henrissat B."/>
            <person name="Nino-Vega G.A."/>
            <person name="Cisalpino P.S."/>
            <person name="Mora-Montes H.M."/>
            <person name="Almeida S.R."/>
            <person name="Stajich J.E."/>
            <person name="Lopes-Bezerra L.M."/>
            <person name="Vasconcelos A.T."/>
            <person name="Felipe M.S."/>
        </authorList>
    </citation>
    <scope>NUCLEOTIDE SEQUENCE [LARGE SCALE GENOMIC DNA]</scope>
    <source>
        <strain evidence="1 2">1099-18</strain>
    </source>
</reference>
<dbReference type="VEuPathDB" id="FungiDB:SPSK_05661"/>
<evidence type="ECO:0000313" key="1">
    <source>
        <dbReference type="EMBL" id="KJR81114.1"/>
    </source>
</evidence>
<dbReference type="AlphaFoldDB" id="A0A0F2LWA6"/>
<dbReference type="Proteomes" id="UP000033710">
    <property type="component" value="Unassembled WGS sequence"/>
</dbReference>
<name>A0A0F2LWA6_SPOSC</name>
<evidence type="ECO:0000313" key="2">
    <source>
        <dbReference type="Proteomes" id="UP000033710"/>
    </source>
</evidence>
<comment type="caution">
    <text evidence="1">The sequence shown here is derived from an EMBL/GenBank/DDBJ whole genome shotgun (WGS) entry which is preliminary data.</text>
</comment>
<dbReference type="GeneID" id="27667679"/>
<organism evidence="1 2">
    <name type="scientific">Sporothrix schenckii 1099-18</name>
    <dbReference type="NCBI Taxonomy" id="1397361"/>
    <lineage>
        <taxon>Eukaryota</taxon>
        <taxon>Fungi</taxon>
        <taxon>Dikarya</taxon>
        <taxon>Ascomycota</taxon>
        <taxon>Pezizomycotina</taxon>
        <taxon>Sordariomycetes</taxon>
        <taxon>Sordariomycetidae</taxon>
        <taxon>Ophiostomatales</taxon>
        <taxon>Ophiostomataceae</taxon>
        <taxon>Sporothrix</taxon>
    </lineage>
</organism>
<proteinExistence type="predicted"/>
<sequence length="117" mass="13131">MALLPADHSSTELWLRPNHKPQKLNARTVPNAIVNHPSFFVRGISPTSNIPLNVLPPFHPVASTAHFARSDAEPHAFLFYFIRFIFWVAGEIRRVSTILDSSPLPFFTSIELSTPKA</sequence>
<gene>
    <name evidence="1" type="ORF">SPSK_05661</name>
</gene>
<dbReference type="EMBL" id="AXCR01000012">
    <property type="protein sequence ID" value="KJR81114.1"/>
    <property type="molecule type" value="Genomic_DNA"/>
</dbReference>
<protein>
    <submittedName>
        <fullName evidence="1">Uncharacterized protein</fullName>
    </submittedName>
</protein>
<dbReference type="KEGG" id="ssck:SPSK_05661"/>
<reference evidence="1 2" key="2">
    <citation type="journal article" date="2015" name="Eukaryot. Cell">
        <title>Asexual propagation of a virulent clone complex in a human and feline outbreak of sporotrichosis.</title>
        <authorList>
            <person name="Teixeira Mde M."/>
            <person name="Rodrigues A.M."/>
            <person name="Tsui C.K."/>
            <person name="de Almeida L.G."/>
            <person name="Van Diepeningen A.D."/>
            <person name="van den Ende B.G."/>
            <person name="Fernandes G.F."/>
            <person name="Kano R."/>
            <person name="Hamelin R.C."/>
            <person name="Lopes-Bezerra L.M."/>
            <person name="Vasconcelos A.T."/>
            <person name="de Hoog S."/>
            <person name="de Camargo Z.P."/>
            <person name="Felipe M.S."/>
        </authorList>
    </citation>
    <scope>NUCLEOTIDE SEQUENCE [LARGE SCALE GENOMIC DNA]</scope>
    <source>
        <strain evidence="1 2">1099-18</strain>
    </source>
</reference>
<dbReference type="RefSeq" id="XP_016583790.1">
    <property type="nucleotide sequence ID" value="XM_016732402.1"/>
</dbReference>